<dbReference type="Gene3D" id="3.30.420.40">
    <property type="match status" value="3"/>
</dbReference>
<dbReference type="RefSeq" id="WP_068264117.1">
    <property type="nucleotide sequence ID" value="NZ_LWSK01000055.1"/>
</dbReference>
<dbReference type="SUPFAM" id="SSF53067">
    <property type="entry name" value="Actin-like ATPase domain"/>
    <property type="match status" value="1"/>
</dbReference>
<dbReference type="Pfam" id="PF16861">
    <property type="entry name" value="Carbam_trans_C"/>
    <property type="match status" value="1"/>
</dbReference>
<evidence type="ECO:0000313" key="5">
    <source>
        <dbReference type="Proteomes" id="UP000322699"/>
    </source>
</evidence>
<dbReference type="Proteomes" id="UP000322699">
    <property type="component" value="Unassembled WGS sequence"/>
</dbReference>
<dbReference type="EC" id="2.1.3.12" evidence="4"/>
<reference evidence="4 5" key="1">
    <citation type="submission" date="2019-08" db="EMBL/GenBank/DDBJ databases">
        <title>Deep-cultivation of Planctomycetes and their phenomic and genomic characterization uncovers novel biology.</title>
        <authorList>
            <person name="Wiegand S."/>
            <person name="Jogler M."/>
            <person name="Boedeker C."/>
            <person name="Pinto D."/>
            <person name="Vollmers J."/>
            <person name="Rivas-Marin E."/>
            <person name="Kohn T."/>
            <person name="Peeters S.H."/>
            <person name="Heuer A."/>
            <person name="Rast P."/>
            <person name="Oberbeckmann S."/>
            <person name="Bunk B."/>
            <person name="Jeske O."/>
            <person name="Meyerdierks A."/>
            <person name="Storesund J.E."/>
            <person name="Kallscheuer N."/>
            <person name="Luecker S."/>
            <person name="Lage O.M."/>
            <person name="Pohl T."/>
            <person name="Merkel B.J."/>
            <person name="Hornburger P."/>
            <person name="Mueller R.-W."/>
            <person name="Bruemmer F."/>
            <person name="Labrenz M."/>
            <person name="Spormann A.M."/>
            <person name="Op Den Camp H."/>
            <person name="Overmann J."/>
            <person name="Amann R."/>
            <person name="Jetten M.S.M."/>
            <person name="Mascher T."/>
            <person name="Medema M.H."/>
            <person name="Devos D.P."/>
            <person name="Kaster A.-K."/>
            <person name="Ovreas L."/>
            <person name="Rohde M."/>
            <person name="Galperin M.Y."/>
            <person name="Jogler C."/>
        </authorList>
    </citation>
    <scope>NUCLEOTIDE SEQUENCE [LARGE SCALE GENOMIC DNA]</scope>
    <source>
        <strain evidence="4 5">LF1</strain>
    </source>
</reference>
<sequence>MKVLGISPLDKDVTASFVEDGKILFACGEERLSRVKLQDGFPMRAIRLGLQRTGWSLDEIDTVAYSFFDGDREHELMRAAMQEDETFHRDNATAESLAKLKQVRRAYKAIPKDPIPGLDASDEFAPRKSFAKRALYELAGWSPSMDRRLHRKCFRQWVALATADHQIRTQQLHAGLDELGLRDKLQRFNHHLCHAANAYYYSGYESALAMSFDGYGSGNCGAVYEATPTGLVKLHEFRFPNSLGQFYEYVTSALGFRPGRHEGKIVGLAAYGDPEVLGDVLRERFTGMEQGDIRMRAATNYHFARLLSQNFSKRDMAAAFQTVLEEVVQQVADYWVNKTGLRNVCLSGGVNANVKLNQRIHECDGVDSVFVYPNMGDGGCGTGAALLALPSECRPKTALRHAYLGPNYSSDEIRAALDEEKLAYEEHADVEPAIADLLVNKRIVARFNGSMEYGPRALGNRSILYPAQDPEVNLWLNHQLGRTEFMPFAPAALAEEASRLFKNMQGCEKTAQFMTVTFDCTDDMKRMCPAAVHIDGTARPQLVSAETNESFYRILKSYFEKSGIPSVINTSFNMHEEPIVCSPQDAVRAFLDGRIDYLAIGPFIVPHPKLIEIESERRSDTAAASV</sequence>
<dbReference type="OrthoDB" id="9780777at2"/>
<evidence type="ECO:0000259" key="2">
    <source>
        <dbReference type="Pfam" id="PF02543"/>
    </source>
</evidence>
<proteinExistence type="inferred from homology"/>
<gene>
    <name evidence="4" type="primary">novN_2</name>
    <name evidence="4" type="ORF">LF1_35500</name>
</gene>
<evidence type="ECO:0000313" key="4">
    <source>
        <dbReference type="EMBL" id="KAA1261008.1"/>
    </source>
</evidence>
<dbReference type="EMBL" id="VRLW01000001">
    <property type="protein sequence ID" value="KAA1261008.1"/>
    <property type="molecule type" value="Genomic_DNA"/>
</dbReference>
<accession>A0A5B1CIT0</accession>
<dbReference type="AlphaFoldDB" id="A0A5B1CIT0"/>
<comment type="caution">
    <text evidence="4">The sequence shown here is derived from an EMBL/GenBank/DDBJ whole genome shotgun (WGS) entry which is preliminary data.</text>
</comment>
<dbReference type="GO" id="GO:0016740">
    <property type="term" value="F:transferase activity"/>
    <property type="evidence" value="ECO:0007669"/>
    <property type="project" value="UniProtKB-KW"/>
</dbReference>
<comment type="similarity">
    <text evidence="1">Belongs to the NodU/CmcH family.</text>
</comment>
<feature type="domain" description="Carbamoyltransferase" evidence="2">
    <location>
        <begin position="2"/>
        <end position="386"/>
    </location>
</feature>
<keyword evidence="4" id="KW-0808">Transferase</keyword>
<dbReference type="PANTHER" id="PTHR34847:SF1">
    <property type="entry name" value="NODULATION PROTEIN U"/>
    <property type="match status" value="1"/>
</dbReference>
<evidence type="ECO:0000259" key="3">
    <source>
        <dbReference type="Pfam" id="PF16861"/>
    </source>
</evidence>
<organism evidence="4 5">
    <name type="scientific">Rubripirellula obstinata</name>
    <dbReference type="NCBI Taxonomy" id="406547"/>
    <lineage>
        <taxon>Bacteria</taxon>
        <taxon>Pseudomonadati</taxon>
        <taxon>Planctomycetota</taxon>
        <taxon>Planctomycetia</taxon>
        <taxon>Pirellulales</taxon>
        <taxon>Pirellulaceae</taxon>
        <taxon>Rubripirellula</taxon>
    </lineage>
</organism>
<dbReference type="InterPro" id="IPR051338">
    <property type="entry name" value="NodU/CmcH_Carbamoyltrnsfr"/>
</dbReference>
<dbReference type="InterPro" id="IPR031730">
    <property type="entry name" value="Carbam_trans_C"/>
</dbReference>
<protein>
    <submittedName>
        <fullName evidence="4">Decarbamoylnovobiocin carbamoyltransferase</fullName>
        <ecNumber evidence="4">2.1.3.12</ecNumber>
    </submittedName>
</protein>
<dbReference type="InterPro" id="IPR043129">
    <property type="entry name" value="ATPase_NBD"/>
</dbReference>
<dbReference type="CDD" id="cd24100">
    <property type="entry name" value="ASKHA_NBD_MJ1051-like_N"/>
    <property type="match status" value="1"/>
</dbReference>
<name>A0A5B1CIT0_9BACT</name>
<dbReference type="PANTHER" id="PTHR34847">
    <property type="entry name" value="NODULATION PROTEIN U"/>
    <property type="match status" value="1"/>
</dbReference>
<dbReference type="Pfam" id="PF02543">
    <property type="entry name" value="Carbam_trans_N"/>
    <property type="match status" value="1"/>
</dbReference>
<evidence type="ECO:0000256" key="1">
    <source>
        <dbReference type="ARBA" id="ARBA00006129"/>
    </source>
</evidence>
<dbReference type="InterPro" id="IPR038152">
    <property type="entry name" value="Carbam_trans_C_sf"/>
</dbReference>
<dbReference type="Gene3D" id="3.90.870.20">
    <property type="entry name" value="Carbamoyltransferase, C-terminal domain"/>
    <property type="match status" value="1"/>
</dbReference>
<feature type="domain" description="Carbamoyltransferase C-terminal" evidence="3">
    <location>
        <begin position="435"/>
        <end position="605"/>
    </location>
</feature>
<keyword evidence="5" id="KW-1185">Reference proteome</keyword>
<dbReference type="InterPro" id="IPR003696">
    <property type="entry name" value="Carbtransf_dom"/>
</dbReference>